<evidence type="ECO:0000313" key="3">
    <source>
        <dbReference type="Proteomes" id="UP000433050"/>
    </source>
</evidence>
<sequence length="386" mass="41829">MAPRAPSFKLTYEGRDITAEFSQWPTDITYTDHHHGQADEVSVTVHNSNGAWLDIWEPQDGDVFTLDYGYEDAPLEPAGEFTVDESGADGDANGDTVDFKGLSAPKTKELRTEKHKAYEKQSLSEIVGKIADEHGFQLEGEIEDLDYERITQNGERDLAFLKRLAEETGHFFTVKGQKLVFTSRNALRSAEPVRTFDRVADFRQTLTRYTLRNADHVAATKAEVRYLHPRRKKVIKGDASSAEDLGLATNSGDVVKLDVRVESEEQAERLAKSKLDQKNSPKYSGTLDMVGDPTIVAGVVIGLTSFGAKSGTYLVTKSTHAMRRSGYTTSIDIEGLTDKQASDGKAASSSSKTKKSGASASGAAGSGTGNPASLGVMGADGVIRPE</sequence>
<gene>
    <name evidence="2" type="ORF">STARVERO_00320</name>
</gene>
<dbReference type="RefSeq" id="WP_159597666.1">
    <property type="nucleotide sequence ID" value="NZ_CACSAS010000001.1"/>
</dbReference>
<dbReference type="Gene3D" id="3.55.50.10">
    <property type="entry name" value="Baseplate protein-like domains"/>
    <property type="match status" value="1"/>
</dbReference>
<dbReference type="Gene3D" id="2.30.110.50">
    <property type="match status" value="1"/>
</dbReference>
<protein>
    <submittedName>
        <fullName evidence="2">Uncharacterized protein</fullName>
    </submittedName>
</protein>
<dbReference type="SUPFAM" id="SSF69279">
    <property type="entry name" value="Phage tail proteins"/>
    <property type="match status" value="1"/>
</dbReference>
<dbReference type="Pfam" id="PF05954">
    <property type="entry name" value="Phage_GPD"/>
    <property type="match status" value="1"/>
</dbReference>
<keyword evidence="3" id="KW-1185">Reference proteome</keyword>
<dbReference type="AlphaFoldDB" id="A0A5S9NBT4"/>
<proteinExistence type="predicted"/>
<evidence type="ECO:0000313" key="2">
    <source>
        <dbReference type="EMBL" id="CAA0086874.1"/>
    </source>
</evidence>
<dbReference type="Gene3D" id="4.10.220.110">
    <property type="match status" value="1"/>
</dbReference>
<feature type="region of interest" description="Disordered" evidence="1">
    <location>
        <begin position="339"/>
        <end position="386"/>
    </location>
</feature>
<reference evidence="2 3" key="1">
    <citation type="submission" date="2019-12" db="EMBL/GenBank/DDBJ databases">
        <authorList>
            <person name="Reyes-Prieto M."/>
        </authorList>
    </citation>
    <scope>NUCLEOTIDE SEQUENCE [LARGE SCALE GENOMIC DNA]</scope>
    <source>
        <strain evidence="2">HF14-78462</strain>
    </source>
</reference>
<dbReference type="Proteomes" id="UP000433050">
    <property type="component" value="Unassembled WGS sequence"/>
</dbReference>
<name>A0A5S9NBT4_9HYPH</name>
<feature type="compositionally biased region" description="Low complexity" evidence="1">
    <location>
        <begin position="344"/>
        <end position="363"/>
    </location>
</feature>
<organism evidence="2 3">
    <name type="scientific">Starkeya nomas</name>
    <dbReference type="NCBI Taxonomy" id="2666134"/>
    <lineage>
        <taxon>Bacteria</taxon>
        <taxon>Pseudomonadati</taxon>
        <taxon>Pseudomonadota</taxon>
        <taxon>Alphaproteobacteria</taxon>
        <taxon>Hyphomicrobiales</taxon>
        <taxon>Xanthobacteraceae</taxon>
        <taxon>Starkeya</taxon>
    </lineage>
</organism>
<evidence type="ECO:0000256" key="1">
    <source>
        <dbReference type="SAM" id="MobiDB-lite"/>
    </source>
</evidence>
<dbReference type="EMBL" id="CACSAS010000001">
    <property type="protein sequence ID" value="CAA0086874.1"/>
    <property type="molecule type" value="Genomic_DNA"/>
</dbReference>
<accession>A0A5S9NBT4</accession>